<sequence>MSDYSDFCEMYGGSASDPDFMDNWLDEYVSLTPSSEEEWYQENEEKSHYDILLKHLSSIDTLLKIDVPSSAKFSLLVMLHGYIVSAIEGYLAGVFIHLVTNSDNLTRKLVESDPEFSKQKFTLKEIYEKQSTLKVTVSKYLKGLIFHDLKKIKPMYQTVLGHNFQDIAWLFEAVKIRHDCVHRAGYNKDGNRVLLTTGTILNLLGNVTDLSHEIEDTIKSHV</sequence>
<dbReference type="RefSeq" id="WP_149614522.1">
    <property type="nucleotide sequence ID" value="NZ_SEUK01000051.1"/>
</dbReference>
<comment type="caution">
    <text evidence="1">The sequence shown here is derived from an EMBL/GenBank/DDBJ whole genome shotgun (WGS) entry which is preliminary data.</text>
</comment>
<evidence type="ECO:0000313" key="2">
    <source>
        <dbReference type="Proteomes" id="UP000324162"/>
    </source>
</evidence>
<evidence type="ECO:0000313" key="1">
    <source>
        <dbReference type="EMBL" id="KAA1159399.1"/>
    </source>
</evidence>
<gene>
    <name evidence="1" type="ORF">EU508_12600</name>
</gene>
<proteinExistence type="predicted"/>
<accession>A0AB73BFH0</accession>
<dbReference type="Proteomes" id="UP000324162">
    <property type="component" value="Unassembled WGS sequence"/>
</dbReference>
<dbReference type="EMBL" id="SEUK01000051">
    <property type="protein sequence ID" value="KAA1159399.1"/>
    <property type="molecule type" value="Genomic_DNA"/>
</dbReference>
<reference evidence="1 2" key="1">
    <citation type="submission" date="2019-01" db="EMBL/GenBank/DDBJ databases">
        <title>Genome sequences of marine Pseudoalteromonas species.</title>
        <authorList>
            <person name="Boraston A.B."/>
            <person name="Hehemann J.-H."/>
            <person name="Vickers C.J."/>
            <person name="Salama-Alber O."/>
            <person name="Abe K."/>
            <person name="Hettle A.J."/>
        </authorList>
    </citation>
    <scope>NUCLEOTIDE SEQUENCE [LARGE SCALE GENOMIC DNA]</scope>
    <source>
        <strain evidence="1 2">PS42</strain>
    </source>
</reference>
<dbReference type="AlphaFoldDB" id="A0AB73BFH0"/>
<organism evidence="1 2">
    <name type="scientific">Pseudoalteromonas fuliginea</name>
    <dbReference type="NCBI Taxonomy" id="1872678"/>
    <lineage>
        <taxon>Bacteria</taxon>
        <taxon>Pseudomonadati</taxon>
        <taxon>Pseudomonadota</taxon>
        <taxon>Gammaproteobacteria</taxon>
        <taxon>Alteromonadales</taxon>
        <taxon>Pseudoalteromonadaceae</taxon>
        <taxon>Pseudoalteromonas</taxon>
    </lineage>
</organism>
<name>A0AB73BFH0_9GAMM</name>
<protein>
    <recommendedName>
        <fullName evidence="3">RiboL-PSP-HEPN domain-containing protein</fullName>
    </recommendedName>
</protein>
<evidence type="ECO:0008006" key="3">
    <source>
        <dbReference type="Google" id="ProtNLM"/>
    </source>
</evidence>